<evidence type="ECO:0000313" key="12">
    <source>
        <dbReference type="Proteomes" id="UP000006622"/>
    </source>
</evidence>
<evidence type="ECO:0000256" key="4">
    <source>
        <dbReference type="ARBA" id="ARBA00022692"/>
    </source>
</evidence>
<evidence type="ECO:0000256" key="3">
    <source>
        <dbReference type="ARBA" id="ARBA00022475"/>
    </source>
</evidence>
<keyword evidence="5 7" id="KW-1133">Transmembrane helix</keyword>
<dbReference type="AlphaFoldDB" id="F7XNH8"/>
<dbReference type="InterPro" id="IPR045275">
    <property type="entry name" value="MscS_archaea/bacteria_type"/>
</dbReference>
<comment type="subcellular location">
    <subcellularLocation>
        <location evidence="1">Cell membrane</location>
        <topology evidence="1">Multi-pass membrane protein</topology>
    </subcellularLocation>
</comment>
<dbReference type="GO" id="GO:0008381">
    <property type="term" value="F:mechanosensitive monoatomic ion channel activity"/>
    <property type="evidence" value="ECO:0007669"/>
    <property type="project" value="InterPro"/>
</dbReference>
<feature type="domain" description="Mechanosensitive ion channel transmembrane helices 2/3" evidence="10">
    <location>
        <begin position="60"/>
        <end position="100"/>
    </location>
</feature>
<evidence type="ECO:0000259" key="9">
    <source>
        <dbReference type="Pfam" id="PF21082"/>
    </source>
</evidence>
<keyword evidence="12" id="KW-1185">Reference proteome</keyword>
<keyword evidence="4 7" id="KW-0812">Transmembrane</keyword>
<protein>
    <submittedName>
        <fullName evidence="11">MscS Mechanosensitive ion channel</fullName>
    </submittedName>
</protein>
<organism evidence="11 12">
    <name type="scientific">Methanosalsum zhilinae (strain DSM 4017 / NBRC 107636 / OCM 62 / WeN5)</name>
    <name type="common">Methanohalophilus zhilinae</name>
    <dbReference type="NCBI Taxonomy" id="679901"/>
    <lineage>
        <taxon>Archaea</taxon>
        <taxon>Methanobacteriati</taxon>
        <taxon>Methanobacteriota</taxon>
        <taxon>Stenosarchaea group</taxon>
        <taxon>Methanomicrobia</taxon>
        <taxon>Methanosarcinales</taxon>
        <taxon>Methanosarcinaceae</taxon>
        <taxon>Methanosalsum</taxon>
    </lineage>
</organism>
<dbReference type="KEGG" id="mzh:Mzhil_1392"/>
<name>F7XNH8_METZD</name>
<dbReference type="InterPro" id="IPR023408">
    <property type="entry name" value="MscS_beta-dom_sf"/>
</dbReference>
<dbReference type="GO" id="GO:0005886">
    <property type="term" value="C:plasma membrane"/>
    <property type="evidence" value="ECO:0007669"/>
    <property type="project" value="UniProtKB-SubCell"/>
</dbReference>
<evidence type="ECO:0000256" key="2">
    <source>
        <dbReference type="ARBA" id="ARBA00008017"/>
    </source>
</evidence>
<dbReference type="PROSITE" id="PS01246">
    <property type="entry name" value="UPF0003"/>
    <property type="match status" value="1"/>
</dbReference>
<evidence type="ECO:0000256" key="1">
    <source>
        <dbReference type="ARBA" id="ARBA00004651"/>
    </source>
</evidence>
<dbReference type="SUPFAM" id="SSF82861">
    <property type="entry name" value="Mechanosensitive channel protein MscS (YggB), transmembrane region"/>
    <property type="match status" value="1"/>
</dbReference>
<feature type="transmembrane region" description="Helical" evidence="7">
    <location>
        <begin position="15"/>
        <end position="40"/>
    </location>
</feature>
<feature type="domain" description="Mechanosensitive ion channel MscS C-terminal" evidence="9">
    <location>
        <begin position="175"/>
        <end position="256"/>
    </location>
</feature>
<keyword evidence="3" id="KW-1003">Cell membrane</keyword>
<dbReference type="InterPro" id="IPR011066">
    <property type="entry name" value="MscS_channel_C_sf"/>
</dbReference>
<dbReference type="InterPro" id="IPR010920">
    <property type="entry name" value="LSM_dom_sf"/>
</dbReference>
<dbReference type="Gene3D" id="1.10.287.1260">
    <property type="match status" value="1"/>
</dbReference>
<dbReference type="InterPro" id="IPR006685">
    <property type="entry name" value="MscS_channel_2nd"/>
</dbReference>
<dbReference type="InterPro" id="IPR006686">
    <property type="entry name" value="MscS_channel_CS"/>
</dbReference>
<feature type="transmembrane region" description="Helical" evidence="7">
    <location>
        <begin position="86"/>
        <end position="114"/>
    </location>
</feature>
<comment type="similarity">
    <text evidence="2">Belongs to the MscS (TC 1.A.23) family.</text>
</comment>
<feature type="transmembrane region" description="Helical" evidence="7">
    <location>
        <begin position="61"/>
        <end position="80"/>
    </location>
</feature>
<evidence type="ECO:0000256" key="7">
    <source>
        <dbReference type="SAM" id="Phobius"/>
    </source>
</evidence>
<dbReference type="SUPFAM" id="SSF50182">
    <property type="entry name" value="Sm-like ribonucleoproteins"/>
    <property type="match status" value="1"/>
</dbReference>
<dbReference type="Pfam" id="PF21088">
    <property type="entry name" value="MS_channel_1st"/>
    <property type="match status" value="1"/>
</dbReference>
<gene>
    <name evidence="11" type="ordered locus">Mzhil_1392</name>
</gene>
<dbReference type="Gene3D" id="3.30.70.100">
    <property type="match status" value="1"/>
</dbReference>
<accession>F7XNH8</accession>
<dbReference type="HOGENOM" id="CLU_037945_1_0_2"/>
<dbReference type="RefSeq" id="WP_013898673.1">
    <property type="nucleotide sequence ID" value="NC_015676.1"/>
</dbReference>
<dbReference type="InterPro" id="IPR049142">
    <property type="entry name" value="MS_channel_1st"/>
</dbReference>
<evidence type="ECO:0000259" key="10">
    <source>
        <dbReference type="Pfam" id="PF21088"/>
    </source>
</evidence>
<dbReference type="InterPro" id="IPR011014">
    <property type="entry name" value="MscS_channel_TM-2"/>
</dbReference>
<dbReference type="PANTHER" id="PTHR30221:SF20">
    <property type="entry name" value="SMALL-CONDUCTANCE MECHANOSENSITIVE CHANNEL"/>
    <property type="match status" value="1"/>
</dbReference>
<dbReference type="Pfam" id="PF00924">
    <property type="entry name" value="MS_channel_2nd"/>
    <property type="match status" value="1"/>
</dbReference>
<dbReference type="Proteomes" id="UP000006622">
    <property type="component" value="Chromosome"/>
</dbReference>
<dbReference type="EMBL" id="CP002101">
    <property type="protein sequence ID" value="AEH61236.1"/>
    <property type="molecule type" value="Genomic_DNA"/>
</dbReference>
<dbReference type="GeneID" id="10823029"/>
<sequence>MISSIMSHLPESGLLIIKFFTSIFALILIIIASKAITIYLRRLLKERVEKGSLDVLLKFTYYTLIGIAFFLFVLPTLGVLPSSLLVAGGIFGFVIGFASQSIVGNLISGIFLIIERPIEIGNQVNIEQNSGIVTDINLISTIIRTYDGLYIRIPNEKVFTNTITNFVANVARRFEYVVGIRYSDDADRAIKIINDVVEENPFVLKNPKPMAFVDNLGDNSVNIFVRMWAPATDWFDAKTTLLWKIKVALQNDGIEIAFPQRTLWFQNELRTGAIKKMGNNEGFNDTENLFDQEKI</sequence>
<evidence type="ECO:0000256" key="5">
    <source>
        <dbReference type="ARBA" id="ARBA00022989"/>
    </source>
</evidence>
<evidence type="ECO:0000256" key="6">
    <source>
        <dbReference type="ARBA" id="ARBA00023136"/>
    </source>
</evidence>
<dbReference type="SUPFAM" id="SSF82689">
    <property type="entry name" value="Mechanosensitive channel protein MscS (YggB), C-terminal domain"/>
    <property type="match status" value="1"/>
</dbReference>
<dbReference type="STRING" id="679901.Mzhil_1392"/>
<proteinExistence type="inferred from homology"/>
<dbReference type="InterPro" id="IPR049278">
    <property type="entry name" value="MS_channel_C"/>
</dbReference>
<evidence type="ECO:0000259" key="8">
    <source>
        <dbReference type="Pfam" id="PF00924"/>
    </source>
</evidence>
<dbReference type="Pfam" id="PF21082">
    <property type="entry name" value="MS_channel_3rd"/>
    <property type="match status" value="1"/>
</dbReference>
<reference evidence="11 12" key="1">
    <citation type="submission" date="2010-07" db="EMBL/GenBank/DDBJ databases">
        <title>The complete genome of Methanosalsum zhilinae DSM 4017.</title>
        <authorList>
            <consortium name="US DOE Joint Genome Institute (JGI-PGF)"/>
            <person name="Lucas S."/>
            <person name="Copeland A."/>
            <person name="Lapidus A."/>
            <person name="Glavina del Rio T."/>
            <person name="Dalin E."/>
            <person name="Tice H."/>
            <person name="Bruce D."/>
            <person name="Goodwin L."/>
            <person name="Pitluck S."/>
            <person name="Kyrpides N."/>
            <person name="Mavromatis K."/>
            <person name="Ovchinnikova G."/>
            <person name="Daligault H."/>
            <person name="Detter J.C."/>
            <person name="Han C."/>
            <person name="Tapia R."/>
            <person name="Larimer F."/>
            <person name="Land M."/>
            <person name="Hauser L."/>
            <person name="Markowitz V."/>
            <person name="Cheng J.-F."/>
            <person name="Hugenholtz P."/>
            <person name="Woyke T."/>
            <person name="Wu D."/>
            <person name="Spring S."/>
            <person name="Schueler E."/>
            <person name="Brambilla E."/>
            <person name="Klenk H.-P."/>
            <person name="Eisen J.A."/>
        </authorList>
    </citation>
    <scope>NUCLEOTIDE SEQUENCE [LARGE SCALE GENOMIC DNA]</scope>
    <source>
        <strain evidence="12">DSM 4017 / NBRC 107636 / OCM 62 / WeN5</strain>
    </source>
</reference>
<keyword evidence="6 7" id="KW-0472">Membrane</keyword>
<dbReference type="Gene3D" id="2.30.30.60">
    <property type="match status" value="1"/>
</dbReference>
<evidence type="ECO:0000313" key="11">
    <source>
        <dbReference type="EMBL" id="AEH61236.1"/>
    </source>
</evidence>
<feature type="domain" description="Mechanosensitive ion channel MscS" evidence="8">
    <location>
        <begin position="102"/>
        <end position="167"/>
    </location>
</feature>
<dbReference type="PANTHER" id="PTHR30221">
    <property type="entry name" value="SMALL-CONDUCTANCE MECHANOSENSITIVE CHANNEL"/>
    <property type="match status" value="1"/>
</dbReference>